<dbReference type="GO" id="GO:0016020">
    <property type="term" value="C:membrane"/>
    <property type="evidence" value="ECO:0007669"/>
    <property type="project" value="TreeGrafter"/>
</dbReference>
<keyword evidence="2" id="KW-0813">Transport</keyword>
<name>A0AAP0RMG2_LIQFO</name>
<reference evidence="5 6" key="1">
    <citation type="journal article" date="2024" name="Plant J.">
        <title>Genome sequences and population genomics reveal climatic adaptation and genomic divergence between two closely related sweetgum species.</title>
        <authorList>
            <person name="Xu W.Q."/>
            <person name="Ren C.Q."/>
            <person name="Zhang X.Y."/>
            <person name="Comes H.P."/>
            <person name="Liu X.H."/>
            <person name="Li Y.G."/>
            <person name="Kettle C.J."/>
            <person name="Jalonen R."/>
            <person name="Gaisberger H."/>
            <person name="Ma Y.Z."/>
            <person name="Qiu Y.X."/>
        </authorList>
    </citation>
    <scope>NUCLEOTIDE SEQUENCE [LARGE SCALE GENOMIC DNA]</scope>
    <source>
        <strain evidence="5">Hangzhou</strain>
    </source>
</reference>
<comment type="similarity">
    <text evidence="1">Belongs to the GLTP family.</text>
</comment>
<sequence>MAVPYKERPLKNIAEAFSDLAAIVNSQTVDVEVASFSHACSFVSPLLGCLGFAFKFAETDYVSKVGDLEKTSKSIVTLRALVDRDVEANCVKKMGSHSDNLLIVKRVLELVKVLFEQLLAAEVMNNSLKNPLSIAYEKVLAPYHAWAIRIVVAAGMYTLPTKTQLLKKLNEDDASSRIQMQKYVVGSAPVILYIEKLFLSRGLGVA</sequence>
<dbReference type="InterPro" id="IPR036497">
    <property type="entry name" value="GLTP_sf"/>
</dbReference>
<dbReference type="GO" id="GO:1902388">
    <property type="term" value="F:ceramide 1-phosphate transfer activity"/>
    <property type="evidence" value="ECO:0007669"/>
    <property type="project" value="TreeGrafter"/>
</dbReference>
<organism evidence="5 6">
    <name type="scientific">Liquidambar formosana</name>
    <name type="common">Formosan gum</name>
    <dbReference type="NCBI Taxonomy" id="63359"/>
    <lineage>
        <taxon>Eukaryota</taxon>
        <taxon>Viridiplantae</taxon>
        <taxon>Streptophyta</taxon>
        <taxon>Embryophyta</taxon>
        <taxon>Tracheophyta</taxon>
        <taxon>Spermatophyta</taxon>
        <taxon>Magnoliopsida</taxon>
        <taxon>eudicotyledons</taxon>
        <taxon>Gunneridae</taxon>
        <taxon>Pentapetalae</taxon>
        <taxon>Saxifragales</taxon>
        <taxon>Altingiaceae</taxon>
        <taxon>Liquidambar</taxon>
    </lineage>
</organism>
<dbReference type="Pfam" id="PF08718">
    <property type="entry name" value="GLTP"/>
    <property type="match status" value="1"/>
</dbReference>
<comment type="caution">
    <text evidence="5">The sequence shown here is derived from an EMBL/GenBank/DDBJ whole genome shotgun (WGS) entry which is preliminary data.</text>
</comment>
<evidence type="ECO:0000259" key="4">
    <source>
        <dbReference type="Pfam" id="PF08718"/>
    </source>
</evidence>
<keyword evidence="6" id="KW-1185">Reference proteome</keyword>
<dbReference type="FunFam" id="1.10.3520.10:FF:000005">
    <property type="entry name" value="Accelerated cell death 11"/>
    <property type="match status" value="1"/>
</dbReference>
<feature type="domain" description="Glycolipid transfer protein" evidence="4">
    <location>
        <begin position="31"/>
        <end position="171"/>
    </location>
</feature>
<gene>
    <name evidence="5" type="ORF">L1049_003938</name>
</gene>
<dbReference type="SUPFAM" id="SSF110004">
    <property type="entry name" value="Glycolipid transfer protein, GLTP"/>
    <property type="match status" value="1"/>
</dbReference>
<proteinExistence type="inferred from homology"/>
<evidence type="ECO:0000313" key="5">
    <source>
        <dbReference type="EMBL" id="KAK9281046.1"/>
    </source>
</evidence>
<dbReference type="GO" id="GO:0005829">
    <property type="term" value="C:cytosol"/>
    <property type="evidence" value="ECO:0007669"/>
    <property type="project" value="TreeGrafter"/>
</dbReference>
<dbReference type="Gene3D" id="1.10.3520.10">
    <property type="entry name" value="Glycolipid transfer protein"/>
    <property type="match status" value="1"/>
</dbReference>
<dbReference type="Proteomes" id="UP001415857">
    <property type="component" value="Unassembled WGS sequence"/>
</dbReference>
<dbReference type="EMBL" id="JBBPBK010000007">
    <property type="protein sequence ID" value="KAK9281046.1"/>
    <property type="molecule type" value="Genomic_DNA"/>
</dbReference>
<dbReference type="InterPro" id="IPR014830">
    <property type="entry name" value="Glycolipid_transfer_prot_dom"/>
</dbReference>
<accession>A0AAP0RMG2</accession>
<evidence type="ECO:0000256" key="2">
    <source>
        <dbReference type="ARBA" id="ARBA00022448"/>
    </source>
</evidence>
<evidence type="ECO:0000313" key="6">
    <source>
        <dbReference type="Proteomes" id="UP001415857"/>
    </source>
</evidence>
<keyword evidence="3" id="KW-0445">Lipid transport</keyword>
<evidence type="ECO:0000256" key="3">
    <source>
        <dbReference type="ARBA" id="ARBA00023055"/>
    </source>
</evidence>
<dbReference type="AlphaFoldDB" id="A0AAP0RMG2"/>
<protein>
    <recommendedName>
        <fullName evidence="4">Glycolipid transfer protein domain-containing protein</fullName>
    </recommendedName>
</protein>
<dbReference type="PANTHER" id="PTHR10219:SF43">
    <property type="entry name" value="GLYCOLIPID TRANSFER PROTEIN DOMAIN-CONTAINING PROTEIN"/>
    <property type="match status" value="1"/>
</dbReference>
<dbReference type="PANTHER" id="PTHR10219">
    <property type="entry name" value="GLYCOLIPID TRANSFER PROTEIN-RELATED"/>
    <property type="match status" value="1"/>
</dbReference>
<evidence type="ECO:0000256" key="1">
    <source>
        <dbReference type="ARBA" id="ARBA00007148"/>
    </source>
</evidence>
<dbReference type="GO" id="GO:1902387">
    <property type="term" value="F:ceramide 1-phosphate binding"/>
    <property type="evidence" value="ECO:0007669"/>
    <property type="project" value="TreeGrafter"/>
</dbReference>